<dbReference type="Pfam" id="PF13743">
    <property type="entry name" value="Thioredoxin_5"/>
    <property type="match status" value="1"/>
</dbReference>
<dbReference type="Proteomes" id="UP000321513">
    <property type="component" value="Unassembled WGS sequence"/>
</dbReference>
<dbReference type="AlphaFoldDB" id="A0A512B7A9"/>
<dbReference type="PANTHER" id="PTHR13887">
    <property type="entry name" value="GLUTATHIONE S-TRANSFERASE KAPPA"/>
    <property type="match status" value="1"/>
</dbReference>
<gene>
    <name evidence="1" type="ORF">SAE01_03340</name>
</gene>
<dbReference type="Gene3D" id="3.40.30.10">
    <property type="entry name" value="Glutaredoxin"/>
    <property type="match status" value="1"/>
</dbReference>
<reference evidence="1 2" key="1">
    <citation type="submission" date="2019-07" db="EMBL/GenBank/DDBJ databases">
        <title>Whole genome shotgun sequence of Segetibacter aerophilus NBRC 106135.</title>
        <authorList>
            <person name="Hosoyama A."/>
            <person name="Uohara A."/>
            <person name="Ohji S."/>
            <person name="Ichikawa N."/>
        </authorList>
    </citation>
    <scope>NUCLEOTIDE SEQUENCE [LARGE SCALE GENOMIC DNA]</scope>
    <source>
        <strain evidence="1 2">NBRC 106135</strain>
    </source>
</reference>
<keyword evidence="2" id="KW-1185">Reference proteome</keyword>
<proteinExistence type="predicted"/>
<dbReference type="OrthoDB" id="9813770at2"/>
<name>A0A512B7A9_9BACT</name>
<dbReference type="Gene3D" id="1.10.472.60">
    <property type="entry name" value="putative protein disulfide isomerase domain"/>
    <property type="match status" value="1"/>
</dbReference>
<dbReference type="PANTHER" id="PTHR13887:SF47">
    <property type="entry name" value="CLPXP ADAPTER PROTEIN SPXH"/>
    <property type="match status" value="1"/>
</dbReference>
<accession>A0A512B7A9</accession>
<evidence type="ECO:0000313" key="2">
    <source>
        <dbReference type="Proteomes" id="UP000321513"/>
    </source>
</evidence>
<comment type="caution">
    <text evidence="1">The sequence shown here is derived from an EMBL/GenBank/DDBJ whole genome shotgun (WGS) entry which is preliminary data.</text>
</comment>
<evidence type="ECO:0000313" key="1">
    <source>
        <dbReference type="EMBL" id="GEO07838.1"/>
    </source>
</evidence>
<dbReference type="RefSeq" id="WP_147201795.1">
    <property type="nucleotide sequence ID" value="NZ_BJYT01000001.1"/>
</dbReference>
<protein>
    <recommendedName>
        <fullName evidence="3">DsbA family protein</fullName>
    </recommendedName>
</protein>
<evidence type="ECO:0008006" key="3">
    <source>
        <dbReference type="Google" id="ProtNLM"/>
    </source>
</evidence>
<dbReference type="CDD" id="cd03025">
    <property type="entry name" value="DsbA_FrnE_like"/>
    <property type="match status" value="1"/>
</dbReference>
<organism evidence="1 2">
    <name type="scientific">Segetibacter aerophilus</name>
    <dbReference type="NCBI Taxonomy" id="670293"/>
    <lineage>
        <taxon>Bacteria</taxon>
        <taxon>Pseudomonadati</taxon>
        <taxon>Bacteroidota</taxon>
        <taxon>Chitinophagia</taxon>
        <taxon>Chitinophagales</taxon>
        <taxon>Chitinophagaceae</taxon>
        <taxon>Segetibacter</taxon>
    </lineage>
</organism>
<dbReference type="InterPro" id="IPR036249">
    <property type="entry name" value="Thioredoxin-like_sf"/>
</dbReference>
<dbReference type="EMBL" id="BJYT01000001">
    <property type="protein sequence ID" value="GEO07838.1"/>
    <property type="molecule type" value="Genomic_DNA"/>
</dbReference>
<dbReference type="SUPFAM" id="SSF52833">
    <property type="entry name" value="Thioredoxin-like"/>
    <property type="match status" value="1"/>
</dbReference>
<sequence length="265" mass="30614">MNLQQQEQEVRNIVQGEENKADRVEIIFYTDPLCCWSWAFEPQWRKLQYQFRNQIVFRNVMTGLLPSWKNYSDSVYSVTRPQQMGPVWMEASETSGMPMNSRIWVEDPPASSYPACIAVKAVELQSQDAAVKYLRLLREAVMLQGQNIAKQDVLLQVAKTLSNNFRGSIDLDKFANNLTNDNGLEAFRPDWRESQNRNITRTPTLIIRTSGKSAIMLTGYRPYPVLLEALKQVAPTMQSTVEKIDVEGYKHFWGNLTKREIEEIQ</sequence>